<dbReference type="Proteomes" id="UP000282378">
    <property type="component" value="Unassembled WGS sequence"/>
</dbReference>
<dbReference type="SUPFAM" id="SSF52096">
    <property type="entry name" value="ClpP/crotonase"/>
    <property type="match status" value="1"/>
</dbReference>
<organism evidence="1 2">
    <name type="scientific">Pseudomonas syringae pv. maculicola</name>
    <dbReference type="NCBI Taxonomy" id="59511"/>
    <lineage>
        <taxon>Bacteria</taxon>
        <taxon>Pseudomonadati</taxon>
        <taxon>Pseudomonadota</taxon>
        <taxon>Gammaproteobacteria</taxon>
        <taxon>Pseudomonadales</taxon>
        <taxon>Pseudomonadaceae</taxon>
        <taxon>Pseudomonas</taxon>
    </lineage>
</organism>
<evidence type="ECO:0000313" key="1">
    <source>
        <dbReference type="EMBL" id="RML74866.1"/>
    </source>
</evidence>
<dbReference type="Gene3D" id="3.90.226.10">
    <property type="entry name" value="2-enoyl-CoA Hydratase, Chain A, domain 1"/>
    <property type="match status" value="1"/>
</dbReference>
<comment type="caution">
    <text evidence="1">The sequence shown here is derived from an EMBL/GenBank/DDBJ whole genome shotgun (WGS) entry which is preliminary data.</text>
</comment>
<reference evidence="1 2" key="1">
    <citation type="submission" date="2018-08" db="EMBL/GenBank/DDBJ databases">
        <title>Recombination of ecologically and evolutionarily significant loci maintains genetic cohesion in the Pseudomonas syringae species complex.</title>
        <authorList>
            <person name="Dillon M."/>
            <person name="Thakur S."/>
            <person name="Almeida R.N.D."/>
            <person name="Weir B.S."/>
            <person name="Guttman D.S."/>
        </authorList>
    </citation>
    <scope>NUCLEOTIDE SEQUENCE [LARGE SCALE GENOMIC DNA]</scope>
    <source>
        <strain evidence="1 2">88_10</strain>
    </source>
</reference>
<name>A0A3M2YFX3_PSEYM</name>
<accession>A0A3M2YFX3</accession>
<dbReference type="EMBL" id="RBNL01002314">
    <property type="protein sequence ID" value="RML74866.1"/>
    <property type="molecule type" value="Genomic_DNA"/>
</dbReference>
<protein>
    <submittedName>
        <fullName evidence="1">Signal peptide peptidase SppA, 36K type</fullName>
    </submittedName>
</protein>
<proteinExistence type="predicted"/>
<feature type="non-terminal residue" evidence="1">
    <location>
        <position position="1"/>
    </location>
</feature>
<dbReference type="AlphaFoldDB" id="A0A3M2YFX3"/>
<sequence>ADKESASAENITTALRDAFGDEKTKGVILRINSPGGSPVQSGYVY</sequence>
<dbReference type="InterPro" id="IPR029045">
    <property type="entry name" value="ClpP/crotonase-like_dom_sf"/>
</dbReference>
<evidence type="ECO:0000313" key="2">
    <source>
        <dbReference type="Proteomes" id="UP000282378"/>
    </source>
</evidence>
<gene>
    <name evidence="1" type="ORF">APX70_07223</name>
</gene>
<feature type="non-terminal residue" evidence="1">
    <location>
        <position position="45"/>
    </location>
</feature>